<evidence type="ECO:0000313" key="4">
    <source>
        <dbReference type="Proteomes" id="UP001139366"/>
    </source>
</evidence>
<dbReference type="AlphaFoldDB" id="A0A9X1H909"/>
<gene>
    <name evidence="3" type="ORF">K6T82_05815</name>
</gene>
<sequence>MCLKIKTSYIISLLFLIGLSTKLHAINPEKYVVNQSASENFPLVSKGKIASILLSDKDYAGVLKVAEHLENDIFKVSDLHPKRIKKISEAEDFVVIIGTLGKSEIIDQLAKKGKIDKNALQGKWEKFTTQIVENPFKGIKKAVVIAGSDKRGTIYGIYDLSNQIGVSPWYFWADVPVKKQSELHVLPGIHSQGEPKVKYRGIFINDEAPALTGWAFEKYGGFNSKFYDTVFELILRMKGNYLWPAMWGRMFYVEDPQNAVLADEYGIVMGTSHHEPLTRAHAEWGKANGKWDFSSNSEALINFWKDGIKRMGNKETLVTIGMRGDGDEPMTEGTAIDLLENIVKTQRNIIQEVTKKPIEETPQMWALYKEVQDYYDKGMRVPDDVTLLLCDDNWGNIRKLPELNAKPRKGGYGIYYHFDYVGGPRNYKWINTNQIERTWEQMDLAYQYGVDKIWIVNVGDIKPMEFPIEFFLDMAWNPEKFNAGNLQDYYVNWAKENFGNQFAEEIAEILKLYTKYNARRKPELLDAKTYSITNYNEADQVVAEYQKLVEKANSVNEKLQPEYKDAFYQLVLFPVLASSNLNELYVATAKNHLYAEEGNALANMYAEKVKELFEKDNELTNYYHTKLSNGKWNYMMSQTHIGYDNWQQPEKNVIPKTIEVSDKAQSKVSVENSPKAEPSINKNLDGVHGFVENDGYISIESKNYSKVINSDSLKWTVIPNLGKTDSGITIKPSNIQPIEISEQSPRLEYDVHFFSKGKVKVKAYFSPTINFKMGNGLKYGIAFDSEKPQIMNLNADSTEKNWAESVANNIKIISSTHQIENAGNHVLQIYAIDSALVLQKIVIETEEGKVLESYLGPPESFRKE</sequence>
<evidence type="ECO:0000256" key="1">
    <source>
        <dbReference type="ARBA" id="ARBA00022801"/>
    </source>
</evidence>
<dbReference type="InterPro" id="IPR029018">
    <property type="entry name" value="Hex-like_dom2"/>
</dbReference>
<dbReference type="GO" id="GO:0016787">
    <property type="term" value="F:hydrolase activity"/>
    <property type="evidence" value="ECO:0007669"/>
    <property type="project" value="UniProtKB-KW"/>
</dbReference>
<dbReference type="Gene3D" id="2.60.120.1620">
    <property type="match status" value="1"/>
</dbReference>
<evidence type="ECO:0000313" key="3">
    <source>
        <dbReference type="EMBL" id="MBZ4034273.1"/>
    </source>
</evidence>
<dbReference type="PANTHER" id="PTHR37842">
    <property type="match status" value="1"/>
</dbReference>
<name>A0A9X1H909_9FLAO</name>
<keyword evidence="1 3" id="KW-0378">Hydrolase</keyword>
<dbReference type="InterPro" id="IPR041437">
    <property type="entry name" value="GH115_C"/>
</dbReference>
<dbReference type="EMBL" id="JAINUY010000002">
    <property type="protein sequence ID" value="MBZ4034273.1"/>
    <property type="molecule type" value="Genomic_DNA"/>
</dbReference>
<dbReference type="Gene3D" id="1.20.58.2150">
    <property type="match status" value="1"/>
</dbReference>
<protein>
    <submittedName>
        <fullName evidence="3">Glycosyl hydrolase 115 family protein</fullName>
    </submittedName>
</protein>
<dbReference type="RefSeq" id="WP_223705005.1">
    <property type="nucleotide sequence ID" value="NZ_JAINUY010000002.1"/>
</dbReference>
<comment type="caution">
    <text evidence="3">The sequence shown here is derived from an EMBL/GenBank/DDBJ whole genome shotgun (WGS) entry which is preliminary data.</text>
</comment>
<feature type="domain" description="Gylcosyl hydrolase 115 C-terminal" evidence="2">
    <location>
        <begin position="689"/>
        <end position="859"/>
    </location>
</feature>
<dbReference type="PANTHER" id="PTHR37842:SF2">
    <property type="entry name" value="GYLCOSYL HYDROLASE 115 C-TERMINAL DOMAIN-CONTAINING PROTEIN"/>
    <property type="match status" value="1"/>
</dbReference>
<keyword evidence="4" id="KW-1185">Reference proteome</keyword>
<dbReference type="GO" id="GO:0005975">
    <property type="term" value="P:carbohydrate metabolic process"/>
    <property type="evidence" value="ECO:0007669"/>
    <property type="project" value="UniProtKB-ARBA"/>
</dbReference>
<dbReference type="Pfam" id="PF17829">
    <property type="entry name" value="GH115_C"/>
    <property type="match status" value="1"/>
</dbReference>
<evidence type="ECO:0000259" key="2">
    <source>
        <dbReference type="Pfam" id="PF17829"/>
    </source>
</evidence>
<reference evidence="3 4" key="1">
    <citation type="journal article" date="2023" name="Antonie Van Leeuwenhoek">
        <title>Flavobacterium potami sp. nov., a multi-metal resistance genes harbouring bacterium isolated from shallow river silt.</title>
        <authorList>
            <person name="Li S."/>
            <person name="Mao S."/>
            <person name="Mu W."/>
            <person name="Guo B."/>
            <person name="Li C."/>
            <person name="Zhu Q."/>
            <person name="Hou X."/>
            <person name="Zhao Y."/>
            <person name="Wei S."/>
            <person name="Liu H."/>
            <person name="Liu A."/>
        </authorList>
    </citation>
    <scope>NUCLEOTIDE SEQUENCE [LARGE SCALE GENOMIC DNA]</scope>
    <source>
        <strain evidence="3 4">17A</strain>
    </source>
</reference>
<organism evidence="3 4">
    <name type="scientific">Flavobacterium potami</name>
    <dbReference type="NCBI Taxonomy" id="2872310"/>
    <lineage>
        <taxon>Bacteria</taxon>
        <taxon>Pseudomonadati</taxon>
        <taxon>Bacteroidota</taxon>
        <taxon>Flavobacteriia</taxon>
        <taxon>Flavobacteriales</taxon>
        <taxon>Flavobacteriaceae</taxon>
        <taxon>Flavobacterium</taxon>
    </lineage>
</organism>
<dbReference type="Gene3D" id="3.20.20.520">
    <property type="entry name" value="Glycosyl hydrolase family 115"/>
    <property type="match status" value="1"/>
</dbReference>
<dbReference type="Proteomes" id="UP001139366">
    <property type="component" value="Unassembled WGS sequence"/>
</dbReference>
<dbReference type="Gene3D" id="3.30.379.10">
    <property type="entry name" value="Chitobiase/beta-hexosaminidase domain 2-like"/>
    <property type="match status" value="1"/>
</dbReference>
<dbReference type="InterPro" id="IPR042301">
    <property type="entry name" value="GH115_sf"/>
</dbReference>
<proteinExistence type="predicted"/>
<dbReference type="InterPro" id="IPR031924">
    <property type="entry name" value="GH115"/>
</dbReference>
<accession>A0A9X1H909</accession>
<dbReference type="Pfam" id="PF15979">
    <property type="entry name" value="Glyco_hydro_115"/>
    <property type="match status" value="1"/>
</dbReference>
<dbReference type="SUPFAM" id="SSF55545">
    <property type="entry name" value="beta-N-acetylhexosaminidase-like domain"/>
    <property type="match status" value="1"/>
</dbReference>